<protein>
    <submittedName>
        <fullName evidence="2">Uncharacterized protein</fullName>
    </submittedName>
</protein>
<reference evidence="2 3" key="1">
    <citation type="submission" date="2024-06" db="EMBL/GenBank/DDBJ databases">
        <title>Complete genome of Phlyctema vagabunda strain 19-DSS-EL-015.</title>
        <authorList>
            <person name="Fiorenzani C."/>
        </authorList>
    </citation>
    <scope>NUCLEOTIDE SEQUENCE [LARGE SCALE GENOMIC DNA]</scope>
    <source>
        <strain evidence="2 3">19-DSS-EL-015</strain>
    </source>
</reference>
<feature type="coiled-coil region" evidence="1">
    <location>
        <begin position="12"/>
        <end position="46"/>
    </location>
</feature>
<evidence type="ECO:0000313" key="2">
    <source>
        <dbReference type="EMBL" id="KAL3424893.1"/>
    </source>
</evidence>
<feature type="coiled-coil region" evidence="1">
    <location>
        <begin position="101"/>
        <end position="132"/>
    </location>
</feature>
<sequence>MSDDSDFTELSIEDLRKVLEARKARNAALKQKNEKLRGMIAETNQAVKESWANHVGLDPTSIEMGGLAAVMAMGPDKLGDLLDHLQKVIEDIRKTVDQDALAKYKEKLTSMVEKAKKVAKEMENEHPQLDKSLTLEEMFKKADEAQQIDL</sequence>
<dbReference type="Proteomes" id="UP001629113">
    <property type="component" value="Unassembled WGS sequence"/>
</dbReference>
<accession>A0ABR4PNG2</accession>
<name>A0ABR4PNG2_9HELO</name>
<keyword evidence="1" id="KW-0175">Coiled coil</keyword>
<proteinExistence type="predicted"/>
<keyword evidence="3" id="KW-1185">Reference proteome</keyword>
<gene>
    <name evidence="2" type="ORF">PVAG01_04174</name>
</gene>
<dbReference type="EMBL" id="JBFCZG010000003">
    <property type="protein sequence ID" value="KAL3424893.1"/>
    <property type="molecule type" value="Genomic_DNA"/>
</dbReference>
<evidence type="ECO:0000256" key="1">
    <source>
        <dbReference type="SAM" id="Coils"/>
    </source>
</evidence>
<organism evidence="2 3">
    <name type="scientific">Phlyctema vagabunda</name>
    <dbReference type="NCBI Taxonomy" id="108571"/>
    <lineage>
        <taxon>Eukaryota</taxon>
        <taxon>Fungi</taxon>
        <taxon>Dikarya</taxon>
        <taxon>Ascomycota</taxon>
        <taxon>Pezizomycotina</taxon>
        <taxon>Leotiomycetes</taxon>
        <taxon>Helotiales</taxon>
        <taxon>Dermateaceae</taxon>
        <taxon>Phlyctema</taxon>
    </lineage>
</organism>
<evidence type="ECO:0000313" key="3">
    <source>
        <dbReference type="Proteomes" id="UP001629113"/>
    </source>
</evidence>
<comment type="caution">
    <text evidence="2">The sequence shown here is derived from an EMBL/GenBank/DDBJ whole genome shotgun (WGS) entry which is preliminary data.</text>
</comment>